<dbReference type="RefSeq" id="WP_179587917.1">
    <property type="nucleotide sequence ID" value="NZ_JACBYR010000001.1"/>
</dbReference>
<evidence type="ECO:0000256" key="2">
    <source>
        <dbReference type="ARBA" id="ARBA00022723"/>
    </source>
</evidence>
<dbReference type="SUPFAM" id="SSF53732">
    <property type="entry name" value="Aconitase iron-sulfur domain"/>
    <property type="match status" value="1"/>
</dbReference>
<dbReference type="Proteomes" id="UP000542125">
    <property type="component" value="Unassembled WGS sequence"/>
</dbReference>
<keyword evidence="2" id="KW-0479">Metal-binding</keyword>
<accession>A0A7Y9IW64</accession>
<feature type="domain" description="Aconitase/3-isopropylmalate dehydratase large subunit alpha/beta/alpha" evidence="6">
    <location>
        <begin position="39"/>
        <end position="242"/>
    </location>
</feature>
<evidence type="ECO:0000256" key="1">
    <source>
        <dbReference type="ARBA" id="ARBA00011271"/>
    </source>
</evidence>
<dbReference type="Gene3D" id="3.30.499.10">
    <property type="entry name" value="Aconitase, domain 3"/>
    <property type="match status" value="2"/>
</dbReference>
<dbReference type="EMBL" id="JACBYR010000001">
    <property type="protein sequence ID" value="NYE84200.1"/>
    <property type="molecule type" value="Genomic_DNA"/>
</dbReference>
<feature type="domain" description="Aconitase/3-isopropylmalate dehydratase large subunit alpha/beta/alpha" evidence="6">
    <location>
        <begin position="256"/>
        <end position="417"/>
    </location>
</feature>
<dbReference type="PANTHER" id="PTHR43822">
    <property type="entry name" value="HOMOACONITASE, MITOCHONDRIAL-RELATED"/>
    <property type="match status" value="1"/>
</dbReference>
<keyword evidence="8" id="KW-1185">Reference proteome</keyword>
<evidence type="ECO:0000256" key="3">
    <source>
        <dbReference type="ARBA" id="ARBA00023004"/>
    </source>
</evidence>
<dbReference type="InterPro" id="IPR001030">
    <property type="entry name" value="Acoase/IPM_deHydtase_lsu_aba"/>
</dbReference>
<dbReference type="InterPro" id="IPR036008">
    <property type="entry name" value="Aconitase_4Fe-4S_dom"/>
</dbReference>
<keyword evidence="3" id="KW-0408">Iron</keyword>
<dbReference type="PANTHER" id="PTHR43822:SF2">
    <property type="entry name" value="HOMOACONITASE, MITOCHONDRIAL"/>
    <property type="match status" value="1"/>
</dbReference>
<evidence type="ECO:0000259" key="6">
    <source>
        <dbReference type="Pfam" id="PF00330"/>
    </source>
</evidence>
<protein>
    <submittedName>
        <fullName evidence="7">Homoaconitase/3-isopropylmalate dehydratase large subunit</fullName>
    </submittedName>
</protein>
<dbReference type="InterPro" id="IPR050067">
    <property type="entry name" value="IPM_dehydratase_rel_enz"/>
</dbReference>
<dbReference type="GO" id="GO:0016829">
    <property type="term" value="F:lyase activity"/>
    <property type="evidence" value="ECO:0007669"/>
    <property type="project" value="UniProtKB-KW"/>
</dbReference>
<dbReference type="GO" id="GO:0043436">
    <property type="term" value="P:oxoacid metabolic process"/>
    <property type="evidence" value="ECO:0007669"/>
    <property type="project" value="UniProtKB-ARBA"/>
</dbReference>
<dbReference type="InterPro" id="IPR015931">
    <property type="entry name" value="Acnase/IPM_dHydase_lsu_aba_1/3"/>
</dbReference>
<dbReference type="AlphaFoldDB" id="A0A7Y9IW64"/>
<name>A0A7Y9IW64_9BURK</name>
<sequence length="433" mass="45039">MNAPFPSPARAPMTAAEKVLAAASGVLSVRPGDVVSPDPELVIIHDGYVESAYNELSQLGYKRIWRPERVVFVTDHEVAYASPASALRGTRIRRIAREWGITQFYDAGRGGHGHLFPLEQGLVRPGMFLSCYDMHCTNFGAVGALAVAAGAEIVSVLATGSVWEQVPHTVRILLEGQQGAGVMARDVGFHLSTLFAAGKLPAAHDNRIIEFSGDYVERLPLAGRVALCNSLTEIGVANVWFTPTASDLGKGGIGVTGDADAHYEATLHVDISHLAPQVALPGGPQFGVDVDEVAGTHVDHAYLGACGSGMYEDFASAAAVLRDRAVARHVRFFVVPGTVATVQRLANDGLLQVFQAAGAIVLPPGCGPCAGGVMGPLADGETSISTAATNHAGRFGSKTAQAYLGSPVTVAASAIAGCIADSRSLTLSPKGAR</sequence>
<evidence type="ECO:0000313" key="7">
    <source>
        <dbReference type="EMBL" id="NYE84200.1"/>
    </source>
</evidence>
<evidence type="ECO:0000313" key="8">
    <source>
        <dbReference type="Proteomes" id="UP000542125"/>
    </source>
</evidence>
<dbReference type="GO" id="GO:0051536">
    <property type="term" value="F:iron-sulfur cluster binding"/>
    <property type="evidence" value="ECO:0007669"/>
    <property type="project" value="UniProtKB-KW"/>
</dbReference>
<organism evidence="7 8">
    <name type="scientific">Pigmentiphaga litoralis</name>
    <dbReference type="NCBI Taxonomy" id="516702"/>
    <lineage>
        <taxon>Bacteria</taxon>
        <taxon>Pseudomonadati</taxon>
        <taxon>Pseudomonadota</taxon>
        <taxon>Betaproteobacteria</taxon>
        <taxon>Burkholderiales</taxon>
        <taxon>Alcaligenaceae</taxon>
        <taxon>Pigmentiphaga</taxon>
    </lineage>
</organism>
<dbReference type="Pfam" id="PF00330">
    <property type="entry name" value="Aconitase"/>
    <property type="match status" value="2"/>
</dbReference>
<comment type="caution">
    <text evidence="7">The sequence shown here is derived from an EMBL/GenBank/DDBJ whole genome shotgun (WGS) entry which is preliminary data.</text>
</comment>
<keyword evidence="4" id="KW-0411">Iron-sulfur</keyword>
<evidence type="ECO:0000256" key="5">
    <source>
        <dbReference type="ARBA" id="ARBA00023239"/>
    </source>
</evidence>
<reference evidence="7 8" key="1">
    <citation type="submission" date="2020-07" db="EMBL/GenBank/DDBJ databases">
        <title>Genomic Encyclopedia of Type Strains, Phase IV (KMG-V): Genome sequencing to study the core and pangenomes of soil and plant-associated prokaryotes.</title>
        <authorList>
            <person name="Whitman W."/>
        </authorList>
    </citation>
    <scope>NUCLEOTIDE SEQUENCE [LARGE SCALE GENOMIC DNA]</scope>
    <source>
        <strain evidence="7 8">SAS40</strain>
    </source>
</reference>
<evidence type="ECO:0000256" key="4">
    <source>
        <dbReference type="ARBA" id="ARBA00023014"/>
    </source>
</evidence>
<gene>
    <name evidence="7" type="ORF">FHW18_003471</name>
</gene>
<dbReference type="GO" id="GO:0046872">
    <property type="term" value="F:metal ion binding"/>
    <property type="evidence" value="ECO:0007669"/>
    <property type="project" value="UniProtKB-KW"/>
</dbReference>
<keyword evidence="5" id="KW-0456">Lyase</keyword>
<proteinExistence type="predicted"/>
<comment type="subunit">
    <text evidence="1">Heterodimer of LeuC and LeuD.</text>
</comment>